<keyword evidence="3" id="KW-1185">Reference proteome</keyword>
<keyword evidence="1" id="KW-0812">Transmembrane</keyword>
<evidence type="ECO:0000313" key="2">
    <source>
        <dbReference type="EMBL" id="KAK7537298.1"/>
    </source>
</evidence>
<feature type="transmembrane region" description="Helical" evidence="1">
    <location>
        <begin position="46"/>
        <end position="71"/>
    </location>
</feature>
<keyword evidence="1" id="KW-0472">Membrane</keyword>
<protein>
    <submittedName>
        <fullName evidence="2">Uncharacterized protein</fullName>
    </submittedName>
</protein>
<proteinExistence type="predicted"/>
<dbReference type="Proteomes" id="UP001360953">
    <property type="component" value="Unassembled WGS sequence"/>
</dbReference>
<evidence type="ECO:0000256" key="1">
    <source>
        <dbReference type="SAM" id="Phobius"/>
    </source>
</evidence>
<organism evidence="2 3">
    <name type="scientific">Phyllosticta citribraziliensis</name>
    <dbReference type="NCBI Taxonomy" id="989973"/>
    <lineage>
        <taxon>Eukaryota</taxon>
        <taxon>Fungi</taxon>
        <taxon>Dikarya</taxon>
        <taxon>Ascomycota</taxon>
        <taxon>Pezizomycotina</taxon>
        <taxon>Dothideomycetes</taxon>
        <taxon>Dothideomycetes incertae sedis</taxon>
        <taxon>Botryosphaeriales</taxon>
        <taxon>Phyllostictaceae</taxon>
        <taxon>Phyllosticta</taxon>
    </lineage>
</organism>
<sequence>MDAQKEISLSKIKHCVSMETVFGTFWLCFCCFPVLSSLTIPSIQSVVIFLYSGATMDTTTIPFLRTLVSFITTRNSFHSSRGMQSNTQNHQVRMFDVAFIPPHSVSCRKGMWKQCIHALWSTS</sequence>
<accession>A0ABR1LQ34</accession>
<feature type="transmembrane region" description="Helical" evidence="1">
    <location>
        <begin position="21"/>
        <end position="40"/>
    </location>
</feature>
<name>A0ABR1LQ34_9PEZI</name>
<reference evidence="2 3" key="1">
    <citation type="submission" date="2024-04" db="EMBL/GenBank/DDBJ databases">
        <title>Phyllosticta paracitricarpa is synonymous to the EU quarantine fungus P. citricarpa based on phylogenomic analyses.</title>
        <authorList>
            <consortium name="Lawrence Berkeley National Laboratory"/>
            <person name="Van ingen-buijs V.A."/>
            <person name="Van westerhoven A.C."/>
            <person name="Haridas S."/>
            <person name="Skiadas P."/>
            <person name="Martin F."/>
            <person name="Groenewald J.Z."/>
            <person name="Crous P.W."/>
            <person name="Seidl M.F."/>
        </authorList>
    </citation>
    <scope>NUCLEOTIDE SEQUENCE [LARGE SCALE GENOMIC DNA]</scope>
    <source>
        <strain evidence="2 3">CPC 17464</strain>
    </source>
</reference>
<keyword evidence="1" id="KW-1133">Transmembrane helix</keyword>
<gene>
    <name evidence="2" type="ORF">J3D65DRAFT_625022</name>
</gene>
<comment type="caution">
    <text evidence="2">The sequence shown here is derived from an EMBL/GenBank/DDBJ whole genome shotgun (WGS) entry which is preliminary data.</text>
</comment>
<evidence type="ECO:0000313" key="3">
    <source>
        <dbReference type="Proteomes" id="UP001360953"/>
    </source>
</evidence>
<dbReference type="RefSeq" id="XP_066655449.1">
    <property type="nucleotide sequence ID" value="XM_066800308.1"/>
</dbReference>
<dbReference type="EMBL" id="JBBPEH010000006">
    <property type="protein sequence ID" value="KAK7537298.1"/>
    <property type="molecule type" value="Genomic_DNA"/>
</dbReference>
<dbReference type="GeneID" id="92033214"/>